<name>A0A7W5UCW1_9BACT</name>
<comment type="caution">
    <text evidence="2">The sequence shown here is derived from an EMBL/GenBank/DDBJ whole genome shotgun (WGS) entry which is preliminary data.</text>
</comment>
<dbReference type="RefSeq" id="WP_183693579.1">
    <property type="nucleotide sequence ID" value="NZ_JACICA010000001.1"/>
</dbReference>
<organism evidence="2 3">
    <name type="scientific">Alloprevotella rava</name>
    <dbReference type="NCBI Taxonomy" id="671218"/>
    <lineage>
        <taxon>Bacteria</taxon>
        <taxon>Pseudomonadati</taxon>
        <taxon>Bacteroidota</taxon>
        <taxon>Bacteroidia</taxon>
        <taxon>Bacteroidales</taxon>
        <taxon>Prevotellaceae</taxon>
        <taxon>Alloprevotella</taxon>
    </lineage>
</organism>
<feature type="transmembrane region" description="Helical" evidence="1">
    <location>
        <begin position="21"/>
        <end position="42"/>
    </location>
</feature>
<accession>A0A7W5UCW1</accession>
<gene>
    <name evidence="2" type="ORF">FHS60_000126</name>
</gene>
<evidence type="ECO:0000313" key="3">
    <source>
        <dbReference type="Proteomes" id="UP000541425"/>
    </source>
</evidence>
<keyword evidence="1" id="KW-0812">Transmembrane</keyword>
<feature type="transmembrane region" description="Helical" evidence="1">
    <location>
        <begin position="62"/>
        <end position="81"/>
    </location>
</feature>
<keyword evidence="1" id="KW-0472">Membrane</keyword>
<evidence type="ECO:0000256" key="1">
    <source>
        <dbReference type="SAM" id="Phobius"/>
    </source>
</evidence>
<feature type="transmembrane region" description="Helical" evidence="1">
    <location>
        <begin position="101"/>
        <end position="121"/>
    </location>
</feature>
<dbReference type="AlphaFoldDB" id="A0A7W5UCW1"/>
<keyword evidence="1" id="KW-1133">Transmembrane helix</keyword>
<evidence type="ECO:0000313" key="2">
    <source>
        <dbReference type="EMBL" id="MBB3701684.1"/>
    </source>
</evidence>
<sequence length="173" mass="20980">MKWNKLQQLYRQNKHHFWKYIFYQSGIFLFTFGSAFGLFFLIDFLSEKMGFGHPSSDTRMLIVIATMLLALLIFVIIYHLLGKDKDEAESENPKRWYQNFWLQIIWFITIISVALAAFFFLDNYLEKLPQEWAWIYIAWRYGKRVFLFVLALIIWLRTKWKKKQLKKTPSADK</sequence>
<dbReference type="EMBL" id="JACICA010000001">
    <property type="protein sequence ID" value="MBB3701684.1"/>
    <property type="molecule type" value="Genomic_DNA"/>
</dbReference>
<reference evidence="2 3" key="1">
    <citation type="submission" date="2020-08" db="EMBL/GenBank/DDBJ databases">
        <title>Genomic Encyclopedia of Type Strains, Phase IV (KMG-IV): sequencing the most valuable type-strain genomes for metagenomic binning, comparative biology and taxonomic classification.</title>
        <authorList>
            <person name="Goeker M."/>
        </authorList>
    </citation>
    <scope>NUCLEOTIDE SEQUENCE [LARGE SCALE GENOMIC DNA]</scope>
    <source>
        <strain evidence="2 3">DSM 22548</strain>
    </source>
</reference>
<protein>
    <submittedName>
        <fullName evidence="2">MFS family permease</fullName>
    </submittedName>
</protein>
<dbReference type="Proteomes" id="UP000541425">
    <property type="component" value="Unassembled WGS sequence"/>
</dbReference>
<feature type="transmembrane region" description="Helical" evidence="1">
    <location>
        <begin position="133"/>
        <end position="156"/>
    </location>
</feature>
<proteinExistence type="predicted"/>